<dbReference type="InterPro" id="IPR036388">
    <property type="entry name" value="WH-like_DNA-bd_sf"/>
</dbReference>
<keyword evidence="3" id="KW-0731">Sigma factor</keyword>
<protein>
    <submittedName>
        <fullName evidence="8">RNA polymerase sigma-70 factor, sigma-E family</fullName>
    </submittedName>
</protein>
<dbReference type="NCBIfam" id="TIGR02983">
    <property type="entry name" value="SigE-fam_strep"/>
    <property type="match status" value="1"/>
</dbReference>
<dbReference type="AlphaFoldDB" id="A0A1G9IGT7"/>
<dbReference type="InterPro" id="IPR039425">
    <property type="entry name" value="RNA_pol_sigma-70-like"/>
</dbReference>
<dbReference type="InterPro" id="IPR014284">
    <property type="entry name" value="RNA_pol_sigma-70_dom"/>
</dbReference>
<dbReference type="InterPro" id="IPR013249">
    <property type="entry name" value="RNA_pol_sigma70_r4_t2"/>
</dbReference>
<dbReference type="Pfam" id="PF04542">
    <property type="entry name" value="Sigma70_r2"/>
    <property type="match status" value="1"/>
</dbReference>
<dbReference type="InterPro" id="IPR013324">
    <property type="entry name" value="RNA_pol_sigma_r3/r4-like"/>
</dbReference>
<dbReference type="PANTHER" id="PTHR43133:SF50">
    <property type="entry name" value="ECF RNA POLYMERASE SIGMA FACTOR SIGM"/>
    <property type="match status" value="1"/>
</dbReference>
<dbReference type="SUPFAM" id="SSF88659">
    <property type="entry name" value="Sigma3 and sigma4 domains of RNA polymerase sigma factors"/>
    <property type="match status" value="1"/>
</dbReference>
<dbReference type="Pfam" id="PF08281">
    <property type="entry name" value="Sigma70_r4_2"/>
    <property type="match status" value="1"/>
</dbReference>
<proteinExistence type="inferred from homology"/>
<reference evidence="8 9" key="1">
    <citation type="submission" date="2016-10" db="EMBL/GenBank/DDBJ databases">
        <authorList>
            <person name="de Groot N.N."/>
        </authorList>
    </citation>
    <scope>NUCLEOTIDE SEQUENCE [LARGE SCALE GENOMIC DNA]</scope>
    <source>
        <strain evidence="8 9">CGMCC 1.9159</strain>
    </source>
</reference>
<dbReference type="Gene3D" id="1.10.1740.10">
    <property type="match status" value="1"/>
</dbReference>
<sequence>MSDRMGFDRFVADKGPSLWRSAWYLTGDTHKAEDLVQTALSRVYSRYDAVQTDEQFEAYVRTTMYRVHCSWWRRRWNDERPTEHLPEGSGEAYPSDIDLRRALAGLPKMQRAVLVLRFFEDRPVDEVARILGISPGTVKTHTSRGCAALRSSHHLSQEEDHHERIA</sequence>
<dbReference type="CDD" id="cd06171">
    <property type="entry name" value="Sigma70_r4"/>
    <property type="match status" value="1"/>
</dbReference>
<evidence type="ECO:0000313" key="9">
    <source>
        <dbReference type="Proteomes" id="UP000199475"/>
    </source>
</evidence>
<evidence type="ECO:0000256" key="2">
    <source>
        <dbReference type="ARBA" id="ARBA00023015"/>
    </source>
</evidence>
<dbReference type="GO" id="GO:0003677">
    <property type="term" value="F:DNA binding"/>
    <property type="evidence" value="ECO:0007669"/>
    <property type="project" value="UniProtKB-KW"/>
</dbReference>
<dbReference type="Gene3D" id="1.10.10.10">
    <property type="entry name" value="Winged helix-like DNA-binding domain superfamily/Winged helix DNA-binding domain"/>
    <property type="match status" value="1"/>
</dbReference>
<keyword evidence="5" id="KW-0804">Transcription</keyword>
<dbReference type="InterPro" id="IPR007627">
    <property type="entry name" value="RNA_pol_sigma70_r2"/>
</dbReference>
<keyword evidence="4" id="KW-0238">DNA-binding</keyword>
<comment type="similarity">
    <text evidence="1">Belongs to the sigma-70 factor family. ECF subfamily.</text>
</comment>
<evidence type="ECO:0000256" key="4">
    <source>
        <dbReference type="ARBA" id="ARBA00023125"/>
    </source>
</evidence>
<feature type="domain" description="RNA polymerase sigma-70 region 2" evidence="6">
    <location>
        <begin position="15"/>
        <end position="76"/>
    </location>
</feature>
<evidence type="ECO:0000259" key="7">
    <source>
        <dbReference type="Pfam" id="PF08281"/>
    </source>
</evidence>
<dbReference type="InterPro" id="IPR013325">
    <property type="entry name" value="RNA_pol_sigma_r2"/>
</dbReference>
<dbReference type="GO" id="GO:0016987">
    <property type="term" value="F:sigma factor activity"/>
    <property type="evidence" value="ECO:0007669"/>
    <property type="project" value="UniProtKB-KW"/>
</dbReference>
<evidence type="ECO:0000259" key="6">
    <source>
        <dbReference type="Pfam" id="PF04542"/>
    </source>
</evidence>
<dbReference type="GO" id="GO:0006352">
    <property type="term" value="P:DNA-templated transcription initiation"/>
    <property type="evidence" value="ECO:0007669"/>
    <property type="project" value="InterPro"/>
</dbReference>
<keyword evidence="2" id="KW-0805">Transcription regulation</keyword>
<evidence type="ECO:0000256" key="1">
    <source>
        <dbReference type="ARBA" id="ARBA00010641"/>
    </source>
</evidence>
<dbReference type="Proteomes" id="UP000199475">
    <property type="component" value="Unassembled WGS sequence"/>
</dbReference>
<dbReference type="SUPFAM" id="SSF88946">
    <property type="entry name" value="Sigma2 domain of RNA polymerase sigma factors"/>
    <property type="match status" value="1"/>
</dbReference>
<evidence type="ECO:0000256" key="5">
    <source>
        <dbReference type="ARBA" id="ARBA00023163"/>
    </source>
</evidence>
<accession>A0A1G9IGT7</accession>
<keyword evidence="9" id="KW-1185">Reference proteome</keyword>
<dbReference type="EMBL" id="FNGP01000001">
    <property type="protein sequence ID" value="SDL24419.1"/>
    <property type="molecule type" value="Genomic_DNA"/>
</dbReference>
<dbReference type="PANTHER" id="PTHR43133">
    <property type="entry name" value="RNA POLYMERASE ECF-TYPE SIGMA FACTO"/>
    <property type="match status" value="1"/>
</dbReference>
<dbReference type="STRING" id="686624.SAMN04488242_0933"/>
<organism evidence="8 9">
    <name type="scientific">Tessaracoccus oleiagri</name>
    <dbReference type="NCBI Taxonomy" id="686624"/>
    <lineage>
        <taxon>Bacteria</taxon>
        <taxon>Bacillati</taxon>
        <taxon>Actinomycetota</taxon>
        <taxon>Actinomycetes</taxon>
        <taxon>Propionibacteriales</taxon>
        <taxon>Propionibacteriaceae</taxon>
        <taxon>Tessaracoccus</taxon>
    </lineage>
</organism>
<dbReference type="NCBIfam" id="TIGR02937">
    <property type="entry name" value="sigma70-ECF"/>
    <property type="match status" value="1"/>
</dbReference>
<evidence type="ECO:0000313" key="8">
    <source>
        <dbReference type="EMBL" id="SDL24419.1"/>
    </source>
</evidence>
<gene>
    <name evidence="8" type="ORF">SAMN04488242_0933</name>
</gene>
<feature type="domain" description="RNA polymerase sigma factor 70 region 4 type 2" evidence="7">
    <location>
        <begin position="98"/>
        <end position="149"/>
    </location>
</feature>
<evidence type="ECO:0000256" key="3">
    <source>
        <dbReference type="ARBA" id="ARBA00023082"/>
    </source>
</evidence>
<dbReference type="InterPro" id="IPR014325">
    <property type="entry name" value="RNA_pol_sigma-E_actinobac"/>
</dbReference>
<dbReference type="RefSeq" id="WP_218118319.1">
    <property type="nucleotide sequence ID" value="NZ_FNGP01000001.1"/>
</dbReference>
<name>A0A1G9IGT7_9ACTN</name>